<sequence>MTDRLERFMMFLRHVHAHGRTDAAVRLEYASGTGLVASVMDDVFFLSLDDGWMGFARRAYSFSAVACMAALVLFLVSGTMGHGVLIERALSGLLEDPAGLFALYYLEF</sequence>
<keyword evidence="1" id="KW-0472">Membrane</keyword>
<comment type="caution">
    <text evidence="2">The sequence shown here is derived from an EMBL/GenBank/DDBJ whole genome shotgun (WGS) entry which is preliminary data.</text>
</comment>
<dbReference type="EMBL" id="BLVP01000001">
    <property type="protein sequence ID" value="GFM35869.1"/>
    <property type="molecule type" value="Genomic_DNA"/>
</dbReference>
<keyword evidence="1" id="KW-0812">Transmembrane</keyword>
<dbReference type="AlphaFoldDB" id="A0A7J0BQC1"/>
<dbReference type="Proteomes" id="UP000503820">
    <property type="component" value="Unassembled WGS sequence"/>
</dbReference>
<protein>
    <submittedName>
        <fullName evidence="2">Uncharacterized protein</fullName>
    </submittedName>
</protein>
<proteinExistence type="predicted"/>
<feature type="transmembrane region" description="Helical" evidence="1">
    <location>
        <begin position="62"/>
        <end position="86"/>
    </location>
</feature>
<name>A0A7J0BQC1_9BACT</name>
<keyword evidence="1" id="KW-1133">Transmembrane helix</keyword>
<keyword evidence="3" id="KW-1185">Reference proteome</keyword>
<evidence type="ECO:0000313" key="3">
    <source>
        <dbReference type="Proteomes" id="UP000503820"/>
    </source>
</evidence>
<organism evidence="2 3">
    <name type="scientific">Desulfovibrio psychrotolerans</name>
    <dbReference type="NCBI Taxonomy" id="415242"/>
    <lineage>
        <taxon>Bacteria</taxon>
        <taxon>Pseudomonadati</taxon>
        <taxon>Thermodesulfobacteriota</taxon>
        <taxon>Desulfovibrionia</taxon>
        <taxon>Desulfovibrionales</taxon>
        <taxon>Desulfovibrionaceae</taxon>
        <taxon>Desulfovibrio</taxon>
    </lineage>
</organism>
<dbReference type="RefSeq" id="WP_174408531.1">
    <property type="nucleotide sequence ID" value="NZ_BLVP01000001.1"/>
</dbReference>
<gene>
    <name evidence="2" type="ORF">DSM19430T_05530</name>
</gene>
<accession>A0A7J0BQC1</accession>
<reference evidence="2 3" key="1">
    <citation type="submission" date="2020-05" db="EMBL/GenBank/DDBJ databases">
        <title>Draft genome sequence of Desulfovibrio psychrotolerans JS1T.</title>
        <authorList>
            <person name="Ueno A."/>
            <person name="Tamazawa S."/>
            <person name="Tamamura S."/>
            <person name="Murakami T."/>
            <person name="Kiyama T."/>
            <person name="Inomata H."/>
            <person name="Amano Y."/>
            <person name="Miyakawa K."/>
            <person name="Tamaki H."/>
            <person name="Naganuma T."/>
            <person name="Kaneko K."/>
        </authorList>
    </citation>
    <scope>NUCLEOTIDE SEQUENCE [LARGE SCALE GENOMIC DNA]</scope>
    <source>
        <strain evidence="2 3">JS1</strain>
    </source>
</reference>
<evidence type="ECO:0000313" key="2">
    <source>
        <dbReference type="EMBL" id="GFM35869.1"/>
    </source>
</evidence>
<evidence type="ECO:0000256" key="1">
    <source>
        <dbReference type="SAM" id="Phobius"/>
    </source>
</evidence>